<dbReference type="RefSeq" id="WP_144915557.1">
    <property type="nucleotide sequence ID" value="NZ_VLLI01000014.1"/>
</dbReference>
<dbReference type="InterPro" id="IPR041055">
    <property type="entry name" value="Kinase-PolyVal"/>
</dbReference>
<keyword evidence="2" id="KW-1185">Reference proteome</keyword>
<reference evidence="1 2" key="1">
    <citation type="submission" date="2019-07" db="EMBL/GenBank/DDBJ databases">
        <title>Genomic Encyclopedia of Archaeal and Bacterial Type Strains, Phase II (KMG-II): from individual species to whole genera.</title>
        <authorList>
            <person name="Goeker M."/>
        </authorList>
    </citation>
    <scope>NUCLEOTIDE SEQUENCE [LARGE SCALE GENOMIC DNA]</scope>
    <source>
        <strain evidence="1 2">ATCC BAA-1854</strain>
    </source>
</reference>
<accession>A0A562TQK5</accession>
<sequence>MKNIKDELQHIILGDEPAGQASKLKKVQRFLRSDEETSFAIEKQQWFKSKETTALLAFAEKEDIIYTPAIDESDFISEGAEQKVYRFDGSHVIKTNGGIFYECWFDYFNSLLIHNYFFPSTAYTFLGFKMIAGELNAVVMQEFIMTSEPTNLATVKEFLAYNNFHNTRNNDYINYDLGLIFENLHDENVLSIDSVLFFIDTVFYLTEDFYTT</sequence>
<protein>
    <submittedName>
        <fullName evidence="1">Uncharacterized protein</fullName>
    </submittedName>
</protein>
<gene>
    <name evidence="1" type="ORF">JN11_04134</name>
</gene>
<organism evidence="1 2">
    <name type="scientific">Mucilaginibacter frigoritolerans</name>
    <dbReference type="NCBI Taxonomy" id="652788"/>
    <lineage>
        <taxon>Bacteria</taxon>
        <taxon>Pseudomonadati</taxon>
        <taxon>Bacteroidota</taxon>
        <taxon>Sphingobacteriia</taxon>
        <taxon>Sphingobacteriales</taxon>
        <taxon>Sphingobacteriaceae</taxon>
        <taxon>Mucilaginibacter</taxon>
    </lineage>
</organism>
<dbReference type="OrthoDB" id="1079625at2"/>
<dbReference type="AlphaFoldDB" id="A0A562TQK5"/>
<dbReference type="Proteomes" id="UP000317010">
    <property type="component" value="Unassembled WGS sequence"/>
</dbReference>
<evidence type="ECO:0000313" key="2">
    <source>
        <dbReference type="Proteomes" id="UP000317010"/>
    </source>
</evidence>
<dbReference type="EMBL" id="VLLI01000014">
    <property type="protein sequence ID" value="TWI95859.1"/>
    <property type="molecule type" value="Genomic_DNA"/>
</dbReference>
<dbReference type="Pfam" id="PF18762">
    <property type="entry name" value="Kinase-PolyVal"/>
    <property type="match status" value="1"/>
</dbReference>
<name>A0A562TQK5_9SPHI</name>
<proteinExistence type="predicted"/>
<evidence type="ECO:0000313" key="1">
    <source>
        <dbReference type="EMBL" id="TWI95859.1"/>
    </source>
</evidence>
<comment type="caution">
    <text evidence="1">The sequence shown here is derived from an EMBL/GenBank/DDBJ whole genome shotgun (WGS) entry which is preliminary data.</text>
</comment>